<reference evidence="2 3" key="1">
    <citation type="submission" date="2017-02" db="EMBL/GenBank/DDBJ databases">
        <authorList>
            <person name="Peterson S.W."/>
        </authorList>
    </citation>
    <scope>NUCLEOTIDE SEQUENCE [LARGE SCALE GENOMIC DNA]</scope>
    <source>
        <strain evidence="2 3">2B3F</strain>
    </source>
</reference>
<protein>
    <submittedName>
        <fullName evidence="2">Uncharacterized protein</fullName>
    </submittedName>
</protein>
<gene>
    <name evidence="2" type="ORF">FM125_01035</name>
</gene>
<organism evidence="2 3">
    <name type="scientific">Micrococcus lylae</name>
    <dbReference type="NCBI Taxonomy" id="1273"/>
    <lineage>
        <taxon>Bacteria</taxon>
        <taxon>Bacillati</taxon>
        <taxon>Actinomycetota</taxon>
        <taxon>Actinomycetes</taxon>
        <taxon>Micrococcales</taxon>
        <taxon>Micrococcaceae</taxon>
        <taxon>Micrococcus</taxon>
    </lineage>
</organism>
<name>A0A1R4IA99_9MICC</name>
<dbReference type="EMBL" id="FUKP01000007">
    <property type="protein sequence ID" value="SJN16659.1"/>
    <property type="molecule type" value="Genomic_DNA"/>
</dbReference>
<proteinExistence type="predicted"/>
<dbReference type="RefSeq" id="WP_070639094.1">
    <property type="nucleotide sequence ID" value="NZ_CP126965.1"/>
</dbReference>
<evidence type="ECO:0000313" key="3">
    <source>
        <dbReference type="Proteomes" id="UP000196230"/>
    </source>
</evidence>
<feature type="region of interest" description="Disordered" evidence="1">
    <location>
        <begin position="80"/>
        <end position="139"/>
    </location>
</feature>
<feature type="compositionally biased region" description="Low complexity" evidence="1">
    <location>
        <begin position="112"/>
        <end position="133"/>
    </location>
</feature>
<sequence length="139" mass="13857">MIKQVLMLGAGAAAGWIGHMALGRGRDAAAVKAEETLRTTLHPSTLGRNAGAATATLLAEGVRGFAAQLREEVPAWRTVSDRLGTQGRQTISGETVDAPSAAGTGAPGQGAAGSAAAQGAATGHETTTTPQTTSEEHTA</sequence>
<evidence type="ECO:0000256" key="1">
    <source>
        <dbReference type="SAM" id="MobiDB-lite"/>
    </source>
</evidence>
<dbReference type="AlphaFoldDB" id="A0A1R4IA99"/>
<dbReference type="Proteomes" id="UP000196230">
    <property type="component" value="Unassembled WGS sequence"/>
</dbReference>
<evidence type="ECO:0000313" key="2">
    <source>
        <dbReference type="EMBL" id="SJN16659.1"/>
    </source>
</evidence>
<accession>A0A1R4IA99</accession>